<proteinExistence type="predicted"/>
<dbReference type="Proteomes" id="UP000758155">
    <property type="component" value="Unassembled WGS sequence"/>
</dbReference>
<evidence type="ECO:0000313" key="2">
    <source>
        <dbReference type="EMBL" id="KAF3041134.1"/>
    </source>
</evidence>
<evidence type="ECO:0000313" key="3">
    <source>
        <dbReference type="Proteomes" id="UP000758155"/>
    </source>
</evidence>
<dbReference type="EMBL" id="SWKV01000022">
    <property type="protein sequence ID" value="KAF3041134.1"/>
    <property type="molecule type" value="Genomic_DNA"/>
</dbReference>
<sequence>MPGPPPVVESPPKQSQAKKRLLINYARKHGYPTLALTNLVSRKQDEGPLRKTRRESSVPGANMPKISDTYDEK</sequence>
<gene>
    <name evidence="2" type="ORF">E8E12_008303</name>
</gene>
<dbReference type="AlphaFoldDB" id="A0A9P5C2S2"/>
<name>A0A9P5C2S2_9PLEO</name>
<organism evidence="2 3">
    <name type="scientific">Didymella heteroderae</name>
    <dbReference type="NCBI Taxonomy" id="1769908"/>
    <lineage>
        <taxon>Eukaryota</taxon>
        <taxon>Fungi</taxon>
        <taxon>Dikarya</taxon>
        <taxon>Ascomycota</taxon>
        <taxon>Pezizomycotina</taxon>
        <taxon>Dothideomycetes</taxon>
        <taxon>Pleosporomycetidae</taxon>
        <taxon>Pleosporales</taxon>
        <taxon>Pleosporineae</taxon>
        <taxon>Didymellaceae</taxon>
        <taxon>Didymella</taxon>
    </lineage>
</organism>
<keyword evidence="3" id="KW-1185">Reference proteome</keyword>
<comment type="caution">
    <text evidence="2">The sequence shown here is derived from an EMBL/GenBank/DDBJ whole genome shotgun (WGS) entry which is preliminary data.</text>
</comment>
<feature type="region of interest" description="Disordered" evidence="1">
    <location>
        <begin position="38"/>
        <end position="73"/>
    </location>
</feature>
<accession>A0A9P5C2S2</accession>
<reference evidence="2" key="1">
    <citation type="submission" date="2019-04" db="EMBL/GenBank/DDBJ databases">
        <title>Sequencing of skin fungus with MAO and IRED activity.</title>
        <authorList>
            <person name="Marsaioli A.J."/>
            <person name="Bonatto J.M.C."/>
            <person name="Reis Junior O."/>
        </authorList>
    </citation>
    <scope>NUCLEOTIDE SEQUENCE</scope>
    <source>
        <strain evidence="2">28M1</strain>
    </source>
</reference>
<evidence type="ECO:0000256" key="1">
    <source>
        <dbReference type="SAM" id="MobiDB-lite"/>
    </source>
</evidence>
<protein>
    <submittedName>
        <fullName evidence="2">Uncharacterized protein</fullName>
    </submittedName>
</protein>